<dbReference type="Pfam" id="PF13561">
    <property type="entry name" value="adh_short_C2"/>
    <property type="match status" value="1"/>
</dbReference>
<dbReference type="CDD" id="cd05233">
    <property type="entry name" value="SDR_c"/>
    <property type="match status" value="1"/>
</dbReference>
<dbReference type="InterPro" id="IPR002347">
    <property type="entry name" value="SDR_fam"/>
</dbReference>
<dbReference type="GO" id="GO:0016616">
    <property type="term" value="F:oxidoreductase activity, acting on the CH-OH group of donors, NAD or NADP as acceptor"/>
    <property type="evidence" value="ECO:0007669"/>
    <property type="project" value="TreeGrafter"/>
</dbReference>
<keyword evidence="5" id="KW-1185">Reference proteome</keyword>
<dbReference type="Gene3D" id="3.40.50.720">
    <property type="entry name" value="NAD(P)-binding Rossmann-like Domain"/>
    <property type="match status" value="1"/>
</dbReference>
<dbReference type="InterPro" id="IPR036291">
    <property type="entry name" value="NAD(P)-bd_dom_sf"/>
</dbReference>
<dbReference type="GO" id="GO:0030497">
    <property type="term" value="P:fatty acid elongation"/>
    <property type="evidence" value="ECO:0007669"/>
    <property type="project" value="TreeGrafter"/>
</dbReference>
<dbReference type="InterPro" id="IPR020904">
    <property type="entry name" value="Sc_DH/Rdtase_CS"/>
</dbReference>
<organism evidence="4 5">
    <name type="scientific">Geodia barretti</name>
    <name type="common">Barrett's horny sponge</name>
    <dbReference type="NCBI Taxonomy" id="519541"/>
    <lineage>
        <taxon>Eukaryota</taxon>
        <taxon>Metazoa</taxon>
        <taxon>Porifera</taxon>
        <taxon>Demospongiae</taxon>
        <taxon>Heteroscleromorpha</taxon>
        <taxon>Tetractinellida</taxon>
        <taxon>Astrophorina</taxon>
        <taxon>Geodiidae</taxon>
        <taxon>Geodia</taxon>
    </lineage>
</organism>
<accession>A0AA35W3M5</accession>
<name>A0AA35W3M5_GEOBA</name>
<evidence type="ECO:0000313" key="5">
    <source>
        <dbReference type="Proteomes" id="UP001174909"/>
    </source>
</evidence>
<sequence>MLERLSLDDQVVVVTGGGTGLGLEMVRHLARAGANLAIAGRRTGPIESAAEEVRNIGQSAIAVPTDVSSSAQADALIESTVEHFGRIDVLINNAALVSDSIPTPIWDIIDEDWQAALDVNLSGAFFCSRAASKPMADQGKGKIINVASGFGMRGGRDIYTYCCTKGGVIQLTRVLSFSLARYGVTANSIVPGFIPTVGTDTEMRESLPRSGAYLPTGKLGQPEDIGPVAVFLASPASDYMTGETFTLDGGGLAGGLAPTGYAPTVPLEP</sequence>
<dbReference type="SUPFAM" id="SSF51735">
    <property type="entry name" value="NAD(P)-binding Rossmann-fold domains"/>
    <property type="match status" value="1"/>
</dbReference>
<reference evidence="4" key="1">
    <citation type="submission" date="2023-03" db="EMBL/GenBank/DDBJ databases">
        <authorList>
            <person name="Steffen K."/>
            <person name="Cardenas P."/>
        </authorList>
    </citation>
    <scope>NUCLEOTIDE SEQUENCE</scope>
</reference>
<dbReference type="PRINTS" id="PR00081">
    <property type="entry name" value="GDHRDH"/>
</dbReference>
<dbReference type="PRINTS" id="PR00080">
    <property type="entry name" value="SDRFAMILY"/>
</dbReference>
<dbReference type="Proteomes" id="UP001174909">
    <property type="component" value="Unassembled WGS sequence"/>
</dbReference>
<comment type="similarity">
    <text evidence="2">Belongs to the short-chain dehydrogenases/reductases (SDR) family.</text>
</comment>
<dbReference type="EMBL" id="CASHTH010000392">
    <property type="protein sequence ID" value="CAI8000073.1"/>
    <property type="molecule type" value="Genomic_DNA"/>
</dbReference>
<dbReference type="PANTHER" id="PTHR42760:SF40">
    <property type="entry name" value="3-OXOACYL-[ACYL-CARRIER-PROTEIN] REDUCTASE, CHLOROPLASTIC"/>
    <property type="match status" value="1"/>
</dbReference>
<dbReference type="PANTHER" id="PTHR42760">
    <property type="entry name" value="SHORT-CHAIN DEHYDROGENASES/REDUCTASES FAMILY MEMBER"/>
    <property type="match status" value="1"/>
</dbReference>
<evidence type="ECO:0000256" key="1">
    <source>
        <dbReference type="ARBA" id="ARBA00005194"/>
    </source>
</evidence>
<dbReference type="PROSITE" id="PS00061">
    <property type="entry name" value="ADH_SHORT"/>
    <property type="match status" value="1"/>
</dbReference>
<protein>
    <submittedName>
        <fullName evidence="4">3-oxoacyl-[acyl-carrier-protein] reductase FabG</fullName>
    </submittedName>
</protein>
<proteinExistence type="inferred from homology"/>
<evidence type="ECO:0000256" key="3">
    <source>
        <dbReference type="ARBA" id="ARBA00023002"/>
    </source>
</evidence>
<comment type="pathway">
    <text evidence="1">Lipid metabolism; fatty acid biosynthesis.</text>
</comment>
<dbReference type="FunFam" id="3.40.50.720:FF:000084">
    <property type="entry name" value="Short-chain dehydrogenase reductase"/>
    <property type="match status" value="1"/>
</dbReference>
<evidence type="ECO:0000256" key="2">
    <source>
        <dbReference type="ARBA" id="ARBA00006484"/>
    </source>
</evidence>
<keyword evidence="3" id="KW-0560">Oxidoreductase</keyword>
<evidence type="ECO:0000313" key="4">
    <source>
        <dbReference type="EMBL" id="CAI8000073.1"/>
    </source>
</evidence>
<gene>
    <name evidence="4" type="ORF">GBAR_LOCUS2839</name>
</gene>
<comment type="caution">
    <text evidence="4">The sequence shown here is derived from an EMBL/GenBank/DDBJ whole genome shotgun (WGS) entry which is preliminary data.</text>
</comment>
<dbReference type="AlphaFoldDB" id="A0AA35W3M5"/>